<evidence type="ECO:0000256" key="6">
    <source>
        <dbReference type="ARBA" id="ARBA00022989"/>
    </source>
</evidence>
<keyword evidence="3" id="KW-0813">Transport</keyword>
<dbReference type="GO" id="GO:0048219">
    <property type="term" value="P:inter-Golgi cisterna vesicle-mediated transport"/>
    <property type="evidence" value="ECO:0007669"/>
    <property type="project" value="TreeGrafter"/>
</dbReference>
<keyword evidence="5" id="KW-0653">Protein transport</keyword>
<dbReference type="RefSeq" id="XP_012896679.1">
    <property type="nucleotide sequence ID" value="XM_013041225.1"/>
</dbReference>
<dbReference type="GO" id="GO:0005801">
    <property type="term" value="C:cis-Golgi network"/>
    <property type="evidence" value="ECO:0007669"/>
    <property type="project" value="InterPro"/>
</dbReference>
<dbReference type="OrthoDB" id="10510811at2759"/>
<dbReference type="EMBL" id="FN668650">
    <property type="protein sequence ID" value="CBK22631.2"/>
    <property type="molecule type" value="Genomic_DNA"/>
</dbReference>
<evidence type="ECO:0000256" key="5">
    <source>
        <dbReference type="ARBA" id="ARBA00022927"/>
    </source>
</evidence>
<dbReference type="AlphaFoldDB" id="D8M2Q8"/>
<evidence type="ECO:0000313" key="9">
    <source>
        <dbReference type="EMBL" id="CBK22631.2"/>
    </source>
</evidence>
<dbReference type="GeneID" id="24922609"/>
<organism evidence="9">
    <name type="scientific">Blastocystis hominis</name>
    <dbReference type="NCBI Taxonomy" id="12968"/>
    <lineage>
        <taxon>Eukaryota</taxon>
        <taxon>Sar</taxon>
        <taxon>Stramenopiles</taxon>
        <taxon>Bigyra</taxon>
        <taxon>Opalozoa</taxon>
        <taxon>Opalinata</taxon>
        <taxon>Blastocystidae</taxon>
        <taxon>Blastocystis</taxon>
    </lineage>
</organism>
<dbReference type="GO" id="GO:0000139">
    <property type="term" value="C:Golgi membrane"/>
    <property type="evidence" value="ECO:0007669"/>
    <property type="project" value="UniProtKB-SubCell"/>
</dbReference>
<comment type="similarity">
    <text evidence="2">Belongs to the GOSR1 family.</text>
</comment>
<sequence length="159" mass="18226">MLLWEDILKELNVLESSTSDNIQALNNIIHDIASIKDIENQIQTSLKRFISLLVDMEMYVKAGGSENQRIILNRFRDVYKDLSGNYRHSKAIADRKSTRIELFSGHYDQSNITKGIKIRSQEDSETQSLLKEMTAAKNSLRLADSFLEFGLRLLLTNGF</sequence>
<dbReference type="GO" id="GO:0006888">
    <property type="term" value="P:endoplasmic reticulum to Golgi vesicle-mediated transport"/>
    <property type="evidence" value="ECO:0007669"/>
    <property type="project" value="InterPro"/>
</dbReference>
<keyword evidence="8" id="KW-0472">Membrane</keyword>
<evidence type="ECO:0000256" key="3">
    <source>
        <dbReference type="ARBA" id="ARBA00022448"/>
    </source>
</evidence>
<evidence type="ECO:0000313" key="10">
    <source>
        <dbReference type="Proteomes" id="UP000008312"/>
    </source>
</evidence>
<evidence type="ECO:0000256" key="4">
    <source>
        <dbReference type="ARBA" id="ARBA00022692"/>
    </source>
</evidence>
<accession>D8M2Q8</accession>
<gene>
    <name evidence="9" type="ORF">GSBLH_T00006485001</name>
</gene>
<dbReference type="Proteomes" id="UP000008312">
    <property type="component" value="Unassembled WGS sequence"/>
</dbReference>
<evidence type="ECO:0000256" key="1">
    <source>
        <dbReference type="ARBA" id="ARBA00004409"/>
    </source>
</evidence>
<dbReference type="GO" id="GO:0005797">
    <property type="term" value="C:Golgi medial cisterna"/>
    <property type="evidence" value="ECO:0007669"/>
    <property type="project" value="TreeGrafter"/>
</dbReference>
<dbReference type="InParanoid" id="D8M2Q8"/>
<proteinExistence type="inferred from homology"/>
<evidence type="ECO:0000256" key="8">
    <source>
        <dbReference type="ARBA" id="ARBA00023136"/>
    </source>
</evidence>
<keyword evidence="10" id="KW-1185">Reference proteome</keyword>
<comment type="subcellular location">
    <subcellularLocation>
        <location evidence="1">Golgi apparatus membrane</location>
        <topology evidence="1">Single-pass type IV membrane protein</topology>
    </subcellularLocation>
</comment>
<evidence type="ECO:0000256" key="7">
    <source>
        <dbReference type="ARBA" id="ARBA00023034"/>
    </source>
</evidence>
<keyword evidence="4" id="KW-0812">Transmembrane</keyword>
<dbReference type="PANTHER" id="PTHR21094">
    <property type="entry name" value="GOS-28 SNARE- RELATED"/>
    <property type="match status" value="1"/>
</dbReference>
<protein>
    <submittedName>
        <fullName evidence="9">Uncharacterized protein</fullName>
    </submittedName>
</protein>
<evidence type="ECO:0000256" key="2">
    <source>
        <dbReference type="ARBA" id="ARBA00008473"/>
    </source>
</evidence>
<reference evidence="9" key="1">
    <citation type="submission" date="2010-02" db="EMBL/GenBank/DDBJ databases">
        <title>Sequencing and annotation of the Blastocystis hominis genome.</title>
        <authorList>
            <person name="Wincker P."/>
        </authorList>
    </citation>
    <scope>NUCLEOTIDE SEQUENCE</scope>
    <source>
        <strain evidence="9">Singapore isolate B</strain>
    </source>
</reference>
<dbReference type="GO" id="GO:0031201">
    <property type="term" value="C:SNARE complex"/>
    <property type="evidence" value="ECO:0007669"/>
    <property type="project" value="TreeGrafter"/>
</dbReference>
<name>D8M2Q8_BLAHO</name>
<dbReference type="GO" id="GO:0006906">
    <property type="term" value="P:vesicle fusion"/>
    <property type="evidence" value="ECO:0007669"/>
    <property type="project" value="TreeGrafter"/>
</dbReference>
<keyword evidence="6" id="KW-1133">Transmembrane helix</keyword>
<dbReference type="InterPro" id="IPR023601">
    <property type="entry name" value="Golgi_SNAP_su1"/>
</dbReference>
<dbReference type="PANTHER" id="PTHR21094:SF2">
    <property type="entry name" value="GOLGI SNAP RECEPTOR COMPLEX MEMBER 1"/>
    <property type="match status" value="1"/>
</dbReference>
<dbReference type="GO" id="GO:0015031">
    <property type="term" value="P:protein transport"/>
    <property type="evidence" value="ECO:0007669"/>
    <property type="project" value="UniProtKB-KW"/>
</dbReference>
<dbReference type="GO" id="GO:0005484">
    <property type="term" value="F:SNAP receptor activity"/>
    <property type="evidence" value="ECO:0007669"/>
    <property type="project" value="TreeGrafter"/>
</dbReference>
<keyword evidence="7" id="KW-0333">Golgi apparatus</keyword>